<sequence length="64" mass="7116">MSAEVDEIIPVSRGGDPLAWNNVQLTHRCCNQHKSNHSNEWAKREAAGKPTIKQSSMPFKTIGI</sequence>
<evidence type="ECO:0000313" key="4">
    <source>
        <dbReference type="Proteomes" id="UP000035061"/>
    </source>
</evidence>
<dbReference type="Pfam" id="PF01844">
    <property type="entry name" value="HNH"/>
    <property type="match status" value="1"/>
</dbReference>
<evidence type="ECO:0000256" key="1">
    <source>
        <dbReference type="SAM" id="MobiDB-lite"/>
    </source>
</evidence>
<gene>
    <name evidence="3" type="ORF">BBCT_0833</name>
</gene>
<proteinExistence type="predicted"/>
<evidence type="ECO:0000313" key="3">
    <source>
        <dbReference type="EMBL" id="BAR01801.1"/>
    </source>
</evidence>
<dbReference type="Gene3D" id="1.10.30.50">
    <property type="match status" value="1"/>
</dbReference>
<dbReference type="InterPro" id="IPR002711">
    <property type="entry name" value="HNH"/>
</dbReference>
<dbReference type="Proteomes" id="UP000035061">
    <property type="component" value="Chromosome"/>
</dbReference>
<dbReference type="EMBL" id="AP012325">
    <property type="protein sequence ID" value="BAR01801.1"/>
    <property type="molecule type" value="Genomic_DNA"/>
</dbReference>
<organism evidence="3 4">
    <name type="scientific">Bifidobacterium catenulatum DSM 16992 = JCM 1194 = LMG 11043</name>
    <dbReference type="NCBI Taxonomy" id="566552"/>
    <lineage>
        <taxon>Bacteria</taxon>
        <taxon>Bacillati</taxon>
        <taxon>Actinomycetota</taxon>
        <taxon>Actinomycetes</taxon>
        <taxon>Bifidobacteriales</taxon>
        <taxon>Bifidobacteriaceae</taxon>
        <taxon>Bifidobacterium</taxon>
    </lineage>
</organism>
<accession>A0ABN5V2N2</accession>
<dbReference type="InterPro" id="IPR003615">
    <property type="entry name" value="HNH_nuc"/>
</dbReference>
<dbReference type="CDD" id="cd00085">
    <property type="entry name" value="HNHc"/>
    <property type="match status" value="1"/>
</dbReference>
<evidence type="ECO:0000259" key="2">
    <source>
        <dbReference type="Pfam" id="PF01844"/>
    </source>
</evidence>
<keyword evidence="4" id="KW-1185">Reference proteome</keyword>
<feature type="domain" description="HNH" evidence="2">
    <location>
        <begin position="2"/>
        <end position="36"/>
    </location>
</feature>
<reference evidence="3 4" key="1">
    <citation type="submission" date="2012-02" db="EMBL/GenBank/DDBJ databases">
        <title>Complete genome sequence of Bifidobacterium catenulatum JCM 1194.</title>
        <authorList>
            <person name="Toh H."/>
            <person name="Oshima K."/>
            <person name="Morita H."/>
            <person name="Hattori M."/>
        </authorList>
    </citation>
    <scope>NUCLEOTIDE SEQUENCE [LARGE SCALE GENOMIC DNA]</scope>
    <source>
        <strain evidence="3 4">JCM 1194</strain>
    </source>
</reference>
<name>A0ABN5V2N2_9BIFI</name>
<protein>
    <recommendedName>
        <fullName evidence="2">HNH domain-containing protein</fullName>
    </recommendedName>
</protein>
<feature type="region of interest" description="Disordered" evidence="1">
    <location>
        <begin position="34"/>
        <end position="64"/>
    </location>
</feature>